<comment type="similarity">
    <text evidence="2 8">Belongs to the glycosyl hydrolase 35 family.</text>
</comment>
<dbReference type="PROSITE" id="PS50228">
    <property type="entry name" value="SUEL_LECTIN"/>
    <property type="match status" value="1"/>
</dbReference>
<dbReference type="Pfam" id="PF21467">
    <property type="entry name" value="BetaGal_gal-bd"/>
    <property type="match status" value="2"/>
</dbReference>
<dbReference type="PANTHER" id="PTHR23421">
    <property type="entry name" value="BETA-GALACTOSIDASE RELATED"/>
    <property type="match status" value="1"/>
</dbReference>
<dbReference type="FunFam" id="2.60.120.260:FF:000061">
    <property type="entry name" value="Beta-galactosidase"/>
    <property type="match status" value="1"/>
</dbReference>
<dbReference type="Gene3D" id="2.60.120.740">
    <property type="match status" value="1"/>
</dbReference>
<dbReference type="Proteomes" id="UP001603857">
    <property type="component" value="Unassembled WGS sequence"/>
</dbReference>
<keyword evidence="6 7" id="KW-0326">Glycosidase</keyword>
<evidence type="ECO:0000256" key="1">
    <source>
        <dbReference type="ARBA" id="ARBA00001412"/>
    </source>
</evidence>
<feature type="chain" id="PRO_5044745755" description="Beta-galactosidase" evidence="9">
    <location>
        <begin position="31"/>
        <end position="845"/>
    </location>
</feature>
<evidence type="ECO:0000256" key="9">
    <source>
        <dbReference type="SAM" id="SignalP"/>
    </source>
</evidence>
<dbReference type="InterPro" id="IPR008979">
    <property type="entry name" value="Galactose-bd-like_sf"/>
</dbReference>
<dbReference type="InterPro" id="IPR019801">
    <property type="entry name" value="Glyco_hydro_35_CS"/>
</dbReference>
<dbReference type="FunFam" id="2.60.120.260:FF:000076">
    <property type="entry name" value="Beta-galactosidase"/>
    <property type="match status" value="1"/>
</dbReference>
<dbReference type="PROSITE" id="PS01182">
    <property type="entry name" value="GLYCOSYL_HYDROL_F35"/>
    <property type="match status" value="1"/>
</dbReference>
<dbReference type="InterPro" id="IPR043159">
    <property type="entry name" value="Lectin_gal-bd_sf"/>
</dbReference>
<dbReference type="Pfam" id="PF01301">
    <property type="entry name" value="Glyco_hydro_35"/>
    <property type="match status" value="1"/>
</dbReference>
<keyword evidence="4 9" id="KW-0732">Signal</keyword>
<dbReference type="Gene3D" id="2.60.120.260">
    <property type="entry name" value="Galactose-binding domain-like"/>
    <property type="match status" value="2"/>
</dbReference>
<evidence type="ECO:0000256" key="5">
    <source>
        <dbReference type="ARBA" id="ARBA00022801"/>
    </source>
</evidence>
<dbReference type="CDD" id="cd22842">
    <property type="entry name" value="Gal_Rha_Lectin_BGal"/>
    <property type="match status" value="1"/>
</dbReference>
<keyword evidence="5 7" id="KW-0378">Hydrolase</keyword>
<name>A0ABD1M962_9FABA</name>
<dbReference type="SUPFAM" id="SSF51445">
    <property type="entry name" value="(Trans)glycosidases"/>
    <property type="match status" value="1"/>
</dbReference>
<evidence type="ECO:0000256" key="7">
    <source>
        <dbReference type="RuleBase" id="RU000675"/>
    </source>
</evidence>
<dbReference type="SUPFAM" id="SSF49785">
    <property type="entry name" value="Galactose-binding domain-like"/>
    <property type="match status" value="2"/>
</dbReference>
<dbReference type="InterPro" id="IPR000922">
    <property type="entry name" value="Lectin_gal-bd_dom"/>
</dbReference>
<dbReference type="EC" id="3.2.1.23" evidence="3 7"/>
<dbReference type="InterPro" id="IPR041392">
    <property type="entry name" value="GHD"/>
</dbReference>
<dbReference type="Pfam" id="PF02140">
    <property type="entry name" value="SUEL_Lectin"/>
    <property type="match status" value="1"/>
</dbReference>
<keyword evidence="12" id="KW-1185">Reference proteome</keyword>
<dbReference type="FunFam" id="3.20.20.80:FF:000021">
    <property type="entry name" value="Beta-galactosidase"/>
    <property type="match status" value="1"/>
</dbReference>
<protein>
    <recommendedName>
        <fullName evidence="3 7">Beta-galactosidase</fullName>
        <ecNumber evidence="3 7">3.2.1.23</ecNumber>
    </recommendedName>
</protein>
<sequence length="845" mass="93984">MMMMMMMGLKLVMWNVLLLVAFSLIASARASVSYDSKAITVNGQRRILISGSIHYPRSTPEMWPDLIQKAKDGGLDVIQTYVFWNGHEPSPGKYYFEGNYDLVKFIKLVQQAGLYVNLRIGPYVCAEWNFGGFPVWLKYIPGISFRTDNGPFKYQMQKFTTKIVDLMKAERLFEYQGGPIILSQIENEYGPMEYEIGASGKSYTKWAADMAVGLGIGVPWIMCKQDDAPDPIINTCNGFYCDYFSPNRAYKPKMWTEAWTGWFTEFGGPVPHRPAEDLAFSVARFIQKGGSFVNYYMYHGGTNFGRTAGGPFIATSYDYDAPLDEYGLLRQPKWGHLKDLHRAIKLCEPALVSADPTITKIGNYQEAHVFKSKSGACAAFLANYNPKSYATVAFGNMHYNLPPWSISILPDCKNTVYNTARVGSQSAQMKMTRVPIHGGLSWQSFIEETATTDDSSFTMTGLLEQLNTTRDLTDYLWYSTDVVIDPNEGFLRSENDPVLTVFSAGHALHVFINGQLTGTVYGSLEFPKLTFSKEVNLRSGVNKISLLSVAVGLPNVGPHFETWNAGVLGPISLNGLNEGRRDLTWQKWSYKVGLKGEILSLHSLSGTSSVDWIQGSLISQRQPLTWYKTTFDAPAGSAPLALDMNSMGKGQVWLNGQNLGRYWPAYKASGTCDYCDYAGTYTEKKCTSNCGEASQRWYHVPHSWLKPTGNLLVVFEELGGDPNGIFLVRRDIDSVCADIYEWQPNLVSYQMQASGKVSKPVRPKVHLSCGLGQKISLIKFASFGTPVGSCGNFEEGSCHAHKSYDAFERSCVGQNWCTVTVSPENFGGDPCPNVMKKLSVEAICS</sequence>
<proteinExistence type="inferred from homology"/>
<evidence type="ECO:0000256" key="3">
    <source>
        <dbReference type="ARBA" id="ARBA00012756"/>
    </source>
</evidence>
<dbReference type="GO" id="GO:0009505">
    <property type="term" value="C:plant-type cell wall"/>
    <property type="evidence" value="ECO:0007669"/>
    <property type="project" value="UniProtKB-ARBA"/>
</dbReference>
<feature type="signal peptide" evidence="9">
    <location>
        <begin position="1"/>
        <end position="30"/>
    </location>
</feature>
<evidence type="ECO:0000256" key="2">
    <source>
        <dbReference type="ARBA" id="ARBA00009809"/>
    </source>
</evidence>
<dbReference type="GO" id="GO:0004565">
    <property type="term" value="F:beta-galactosidase activity"/>
    <property type="evidence" value="ECO:0007669"/>
    <property type="project" value="UniProtKB-EC"/>
</dbReference>
<gene>
    <name evidence="11" type="ORF">Fmac_019865</name>
</gene>
<dbReference type="InterPro" id="IPR031330">
    <property type="entry name" value="Gly_Hdrlase_35_cat"/>
</dbReference>
<dbReference type="FunFam" id="2.60.120.740:FF:000002">
    <property type="entry name" value="Beta-galactosidase"/>
    <property type="match status" value="1"/>
</dbReference>
<comment type="catalytic activity">
    <reaction evidence="1 7">
        <text>Hydrolysis of terminal non-reducing beta-D-galactose residues in beta-D-galactosides.</text>
        <dbReference type="EC" id="3.2.1.23"/>
    </reaction>
</comment>
<evidence type="ECO:0000313" key="11">
    <source>
        <dbReference type="EMBL" id="KAL2332284.1"/>
    </source>
</evidence>
<dbReference type="InterPro" id="IPR048913">
    <property type="entry name" value="BetaGal_gal-bd"/>
</dbReference>
<evidence type="ECO:0000313" key="12">
    <source>
        <dbReference type="Proteomes" id="UP001603857"/>
    </source>
</evidence>
<organism evidence="11 12">
    <name type="scientific">Flemingia macrophylla</name>
    <dbReference type="NCBI Taxonomy" id="520843"/>
    <lineage>
        <taxon>Eukaryota</taxon>
        <taxon>Viridiplantae</taxon>
        <taxon>Streptophyta</taxon>
        <taxon>Embryophyta</taxon>
        <taxon>Tracheophyta</taxon>
        <taxon>Spermatophyta</taxon>
        <taxon>Magnoliopsida</taxon>
        <taxon>eudicotyledons</taxon>
        <taxon>Gunneridae</taxon>
        <taxon>Pentapetalae</taxon>
        <taxon>rosids</taxon>
        <taxon>fabids</taxon>
        <taxon>Fabales</taxon>
        <taxon>Fabaceae</taxon>
        <taxon>Papilionoideae</taxon>
        <taxon>50 kb inversion clade</taxon>
        <taxon>NPAAA clade</taxon>
        <taxon>indigoferoid/millettioid clade</taxon>
        <taxon>Phaseoleae</taxon>
        <taxon>Flemingia</taxon>
    </lineage>
</organism>
<reference evidence="11 12" key="1">
    <citation type="submission" date="2024-08" db="EMBL/GenBank/DDBJ databases">
        <title>Insights into the chromosomal genome structure of Flemingia macrophylla.</title>
        <authorList>
            <person name="Ding Y."/>
            <person name="Zhao Y."/>
            <person name="Bi W."/>
            <person name="Wu M."/>
            <person name="Zhao G."/>
            <person name="Gong Y."/>
            <person name="Li W."/>
            <person name="Zhang P."/>
        </authorList>
    </citation>
    <scope>NUCLEOTIDE SEQUENCE [LARGE SCALE GENOMIC DNA]</scope>
    <source>
        <strain evidence="11">DYQJB</strain>
        <tissue evidence="11">Leaf</tissue>
    </source>
</reference>
<accession>A0ABD1M962</accession>
<dbReference type="InterPro" id="IPR017853">
    <property type="entry name" value="GH"/>
</dbReference>
<dbReference type="PRINTS" id="PR00742">
    <property type="entry name" value="GLHYDRLASE35"/>
</dbReference>
<dbReference type="InterPro" id="IPR001944">
    <property type="entry name" value="Glycoside_Hdrlase_35"/>
</dbReference>
<dbReference type="Pfam" id="PF17834">
    <property type="entry name" value="GHD"/>
    <property type="match status" value="1"/>
</dbReference>
<evidence type="ECO:0000256" key="8">
    <source>
        <dbReference type="RuleBase" id="RU003679"/>
    </source>
</evidence>
<dbReference type="EMBL" id="JBGMDY010000006">
    <property type="protein sequence ID" value="KAL2332284.1"/>
    <property type="molecule type" value="Genomic_DNA"/>
</dbReference>
<evidence type="ECO:0000256" key="4">
    <source>
        <dbReference type="ARBA" id="ARBA00022729"/>
    </source>
</evidence>
<dbReference type="FunFam" id="2.60.120.260:FF:000142">
    <property type="entry name" value="Beta-galactosidase"/>
    <property type="match status" value="1"/>
</dbReference>
<comment type="caution">
    <text evidence="11">The sequence shown here is derived from an EMBL/GenBank/DDBJ whole genome shotgun (WGS) entry which is preliminary data.</text>
</comment>
<evidence type="ECO:0000256" key="6">
    <source>
        <dbReference type="ARBA" id="ARBA00023295"/>
    </source>
</evidence>
<evidence type="ECO:0000259" key="10">
    <source>
        <dbReference type="PROSITE" id="PS50228"/>
    </source>
</evidence>
<dbReference type="AlphaFoldDB" id="A0ABD1M962"/>
<dbReference type="Gene3D" id="3.20.20.80">
    <property type="entry name" value="Glycosidases"/>
    <property type="match status" value="1"/>
</dbReference>
<feature type="domain" description="SUEL-type lectin" evidence="10">
    <location>
        <begin position="759"/>
        <end position="845"/>
    </location>
</feature>